<dbReference type="InterPro" id="IPR018729">
    <property type="entry name" value="DUF2269_transmembrane"/>
</dbReference>
<feature type="transmembrane region" description="Helical" evidence="1">
    <location>
        <begin position="125"/>
        <end position="148"/>
    </location>
</feature>
<feature type="transmembrane region" description="Helical" evidence="1">
    <location>
        <begin position="83"/>
        <end position="104"/>
    </location>
</feature>
<dbReference type="Pfam" id="PF10027">
    <property type="entry name" value="DUF2269"/>
    <property type="match status" value="1"/>
</dbReference>
<reference evidence="3" key="1">
    <citation type="submission" date="2021-11" db="EMBL/GenBank/DDBJ databases">
        <title>Cultivation dependent microbiological survey of springs from the worlds oldest radium mine currently devoted to the extraction of radon-saturated water.</title>
        <authorList>
            <person name="Kapinusova G."/>
            <person name="Smrhova T."/>
            <person name="Strejcek M."/>
            <person name="Suman J."/>
            <person name="Jani K."/>
            <person name="Pajer P."/>
            <person name="Uhlik O."/>
        </authorList>
    </citation>
    <scope>NUCLEOTIDE SEQUENCE [LARGE SCALE GENOMIC DNA]</scope>
    <source>
        <strain evidence="3">J379</strain>
    </source>
</reference>
<protein>
    <submittedName>
        <fullName evidence="2">DUF2269 domain-containing protein</fullName>
    </submittedName>
</protein>
<name>A0ABY5PAY1_9ACTN</name>
<dbReference type="RefSeq" id="WP_353862388.1">
    <property type="nucleotide sequence ID" value="NZ_CP088295.1"/>
</dbReference>
<dbReference type="Proteomes" id="UP001058860">
    <property type="component" value="Chromosome"/>
</dbReference>
<keyword evidence="1" id="KW-0472">Membrane</keyword>
<evidence type="ECO:0000313" key="3">
    <source>
        <dbReference type="Proteomes" id="UP001058860"/>
    </source>
</evidence>
<dbReference type="EMBL" id="CP088295">
    <property type="protein sequence ID" value="UUY01843.1"/>
    <property type="molecule type" value="Genomic_DNA"/>
</dbReference>
<gene>
    <name evidence="2" type="ORF">LRS13_14035</name>
</gene>
<proteinExistence type="predicted"/>
<keyword evidence="1" id="KW-1133">Transmembrane helix</keyword>
<evidence type="ECO:0000256" key="1">
    <source>
        <dbReference type="SAM" id="Phobius"/>
    </source>
</evidence>
<feature type="transmembrane region" description="Helical" evidence="1">
    <location>
        <begin position="50"/>
        <end position="71"/>
    </location>
</feature>
<sequence>MSYYELLVTLHVLAAITWVGSDIFGQFLGLQAQRRGPEFTAAFAVDMGRWGNVALVASSLILIITGVLGVIEGPWEFSQAWVSIGMTVWVIGFVLGVAFFGPTLGRLATYIDEDGGRMTERTEAMWARVVLISRIQLVLLIAVVVAMVTKPGL</sequence>
<organism evidence="2 3">
    <name type="scientific">Svornostia abyssi</name>
    <dbReference type="NCBI Taxonomy" id="2898438"/>
    <lineage>
        <taxon>Bacteria</taxon>
        <taxon>Bacillati</taxon>
        <taxon>Actinomycetota</taxon>
        <taxon>Thermoleophilia</taxon>
        <taxon>Solirubrobacterales</taxon>
        <taxon>Baekduiaceae</taxon>
        <taxon>Svornostia</taxon>
    </lineage>
</organism>
<keyword evidence="3" id="KW-1185">Reference proteome</keyword>
<keyword evidence="1" id="KW-0812">Transmembrane</keyword>
<feature type="transmembrane region" description="Helical" evidence="1">
    <location>
        <begin position="6"/>
        <end position="29"/>
    </location>
</feature>
<evidence type="ECO:0000313" key="2">
    <source>
        <dbReference type="EMBL" id="UUY01843.1"/>
    </source>
</evidence>
<accession>A0ABY5PAY1</accession>